<feature type="compositionally biased region" description="Low complexity" evidence="4">
    <location>
        <begin position="2468"/>
        <end position="2479"/>
    </location>
</feature>
<feature type="region of interest" description="Disordered" evidence="4">
    <location>
        <begin position="1639"/>
        <end position="1692"/>
    </location>
</feature>
<comment type="similarity">
    <text evidence="1">Belongs to the peptidase C19 family.</text>
</comment>
<dbReference type="GO" id="GO:0004843">
    <property type="term" value="F:cysteine-type deubiquitinase activity"/>
    <property type="evidence" value="ECO:0007669"/>
    <property type="project" value="InterPro"/>
</dbReference>
<organism evidence="6">
    <name type="scientific">Hirondellea gigas</name>
    <dbReference type="NCBI Taxonomy" id="1518452"/>
    <lineage>
        <taxon>Eukaryota</taxon>
        <taxon>Metazoa</taxon>
        <taxon>Ecdysozoa</taxon>
        <taxon>Arthropoda</taxon>
        <taxon>Crustacea</taxon>
        <taxon>Multicrustacea</taxon>
        <taxon>Malacostraca</taxon>
        <taxon>Eumalacostraca</taxon>
        <taxon>Peracarida</taxon>
        <taxon>Amphipoda</taxon>
        <taxon>Amphilochidea</taxon>
        <taxon>Lysianassida</taxon>
        <taxon>Lysianassidira</taxon>
        <taxon>Lysianassoidea</taxon>
        <taxon>Lysianassidae</taxon>
        <taxon>Hirondellea</taxon>
    </lineage>
</organism>
<dbReference type="PANTHER" id="PTHR22975:SF9">
    <property type="entry name" value="ECHINUS SPLICE FORM 3"/>
    <property type="match status" value="1"/>
</dbReference>
<feature type="compositionally biased region" description="Low complexity" evidence="4">
    <location>
        <begin position="2329"/>
        <end position="2360"/>
    </location>
</feature>
<evidence type="ECO:0000256" key="4">
    <source>
        <dbReference type="SAM" id="MobiDB-lite"/>
    </source>
</evidence>
<feature type="region of interest" description="Disordered" evidence="4">
    <location>
        <begin position="1531"/>
        <end position="1555"/>
    </location>
</feature>
<feature type="compositionally biased region" description="Polar residues" evidence="4">
    <location>
        <begin position="1005"/>
        <end position="1020"/>
    </location>
</feature>
<evidence type="ECO:0000259" key="5">
    <source>
        <dbReference type="PROSITE" id="PS50235"/>
    </source>
</evidence>
<feature type="compositionally biased region" description="Basic residues" evidence="4">
    <location>
        <begin position="1328"/>
        <end position="1349"/>
    </location>
</feature>
<feature type="region of interest" description="Disordered" evidence="4">
    <location>
        <begin position="1"/>
        <end position="36"/>
    </location>
</feature>
<feature type="region of interest" description="Disordered" evidence="4">
    <location>
        <begin position="943"/>
        <end position="981"/>
    </location>
</feature>
<dbReference type="InterPro" id="IPR052398">
    <property type="entry name" value="Ubiquitin_hydrolase_53/54"/>
</dbReference>
<feature type="region of interest" description="Disordered" evidence="4">
    <location>
        <begin position="1186"/>
        <end position="1217"/>
    </location>
</feature>
<feature type="domain" description="USP" evidence="5">
    <location>
        <begin position="348"/>
        <end position="672"/>
    </location>
</feature>
<feature type="compositionally biased region" description="Low complexity" evidence="4">
    <location>
        <begin position="1671"/>
        <end position="1689"/>
    </location>
</feature>
<feature type="compositionally biased region" description="Basic and acidic residues" evidence="4">
    <location>
        <begin position="1259"/>
        <end position="1276"/>
    </location>
</feature>
<feature type="compositionally biased region" description="Low complexity" evidence="4">
    <location>
        <begin position="1642"/>
        <end position="1655"/>
    </location>
</feature>
<feature type="region of interest" description="Disordered" evidence="4">
    <location>
        <begin position="1733"/>
        <end position="1915"/>
    </location>
</feature>
<dbReference type="GO" id="GO:0016579">
    <property type="term" value="P:protein deubiquitination"/>
    <property type="evidence" value="ECO:0007669"/>
    <property type="project" value="InterPro"/>
</dbReference>
<dbReference type="PANTHER" id="PTHR22975">
    <property type="entry name" value="UBIQUITIN SPECIFIC PROTEINASE"/>
    <property type="match status" value="1"/>
</dbReference>
<feature type="compositionally biased region" description="Polar residues" evidence="4">
    <location>
        <begin position="1498"/>
        <end position="1507"/>
    </location>
</feature>
<accession>A0A6A7FWK1</accession>
<feature type="compositionally biased region" description="Low complexity" evidence="4">
    <location>
        <begin position="2284"/>
        <end position="2311"/>
    </location>
</feature>
<reference evidence="6" key="1">
    <citation type="submission" date="2017-11" db="EMBL/GenBank/DDBJ databases">
        <title>The sensing device of the deep-sea amphipod.</title>
        <authorList>
            <person name="Kobayashi H."/>
            <person name="Nagahama T."/>
            <person name="Arai W."/>
            <person name="Sasagawa Y."/>
            <person name="Umeda M."/>
            <person name="Hayashi T."/>
            <person name="Nikaido I."/>
            <person name="Watanabe H."/>
            <person name="Oguri K."/>
            <person name="Kitazato H."/>
            <person name="Fujioka K."/>
            <person name="Kido Y."/>
            <person name="Takami H."/>
        </authorList>
    </citation>
    <scope>NUCLEOTIDE SEQUENCE</scope>
    <source>
        <tissue evidence="6">Whole body</tissue>
    </source>
</reference>
<dbReference type="InterPro" id="IPR001394">
    <property type="entry name" value="Peptidase_C19_UCH"/>
</dbReference>
<feature type="compositionally biased region" description="Low complexity" evidence="4">
    <location>
        <begin position="1802"/>
        <end position="1816"/>
    </location>
</feature>
<feature type="compositionally biased region" description="Polar residues" evidence="4">
    <location>
        <begin position="1905"/>
        <end position="1915"/>
    </location>
</feature>
<dbReference type="PROSITE" id="PS50235">
    <property type="entry name" value="USP_3"/>
    <property type="match status" value="1"/>
</dbReference>
<keyword evidence="2" id="KW-0833">Ubl conjugation pathway</keyword>
<evidence type="ECO:0000313" key="6">
    <source>
        <dbReference type="EMBL" id="LAC22442.1"/>
    </source>
</evidence>
<feature type="region of interest" description="Disordered" evidence="4">
    <location>
        <begin position="2049"/>
        <end position="2069"/>
    </location>
</feature>
<feature type="compositionally biased region" description="Polar residues" evidence="4">
    <location>
        <begin position="688"/>
        <end position="711"/>
    </location>
</feature>
<feature type="compositionally biased region" description="Basic and acidic residues" evidence="4">
    <location>
        <begin position="1283"/>
        <end position="1296"/>
    </location>
</feature>
<feature type="compositionally biased region" description="Low complexity" evidence="4">
    <location>
        <begin position="2157"/>
        <end position="2190"/>
    </location>
</feature>
<feature type="compositionally biased region" description="Low complexity" evidence="4">
    <location>
        <begin position="1823"/>
        <end position="1877"/>
    </location>
</feature>
<name>A0A6A7FWK1_9CRUS</name>
<evidence type="ECO:0000256" key="1">
    <source>
        <dbReference type="ARBA" id="ARBA00009085"/>
    </source>
</evidence>
<feature type="region of interest" description="Disordered" evidence="4">
    <location>
        <begin position="1930"/>
        <end position="1949"/>
    </location>
</feature>
<feature type="compositionally biased region" description="Polar residues" evidence="4">
    <location>
        <begin position="2361"/>
        <end position="2385"/>
    </location>
</feature>
<dbReference type="InterPro" id="IPR038765">
    <property type="entry name" value="Papain-like_cys_pep_sf"/>
</dbReference>
<dbReference type="Pfam" id="PF00443">
    <property type="entry name" value="UCH"/>
    <property type="match status" value="1"/>
</dbReference>
<feature type="region of interest" description="Disordered" evidence="4">
    <location>
        <begin position="1232"/>
        <end position="1507"/>
    </location>
</feature>
<feature type="region of interest" description="Disordered" evidence="4">
    <location>
        <begin position="2126"/>
        <end position="2385"/>
    </location>
</feature>
<feature type="compositionally biased region" description="Low complexity" evidence="4">
    <location>
        <begin position="2541"/>
        <end position="2574"/>
    </location>
</feature>
<dbReference type="FunFam" id="3.90.70.10:FF:000041">
    <property type="entry name" value="Inactive ubiquitin carboxyl-terminal hydrolase 53"/>
    <property type="match status" value="1"/>
</dbReference>
<keyword evidence="3 6" id="KW-0378">Hydrolase</keyword>
<feature type="compositionally biased region" description="Polar residues" evidence="4">
    <location>
        <begin position="2256"/>
        <end position="2283"/>
    </location>
</feature>
<dbReference type="SUPFAM" id="SSF54001">
    <property type="entry name" value="Cysteine proteinases"/>
    <property type="match status" value="1"/>
</dbReference>
<sequence length="2612" mass="287210">MAASSTSLPPAPPPLSPLQTFPRSHPPRTHLGGSWDHLGDYGKLDRAKANQLSGSWDQLTSNCQNPPSVDSLVTNGYDNKLVHDPIYAPFSDLQSPGFNETQQSFTYSDLQSPGIANMHQMYEVQSPVYDSHTVMSSSYGNQNYFSFDTNQNIPYENSQNVIYGTTKYNAISSSEIPTSLGVSIPTSPGFIFPQSPNIISQSPSILSASPGVLPHSPQFSFLQNPSIQSPSIQSPSIQSPSIQGPSIQSPSIQGPSIQSPSIQSPSIQSPIAPSNQETPSAFPFPTDPAPQSNGIGKSIEALLSHTLGRGPKKKGFWNSSIFGSSLSSNKVPLNDHFASPRDSMAGAKGLLNAPGQNNCFLNSAVQVLWHLDIFRRSFRELTGHACMQDACIFCALKELFSQLQYSHESALPPDALRRALAQTFYNQQRFQLGFMDDAAECFENILLRIHFHIAGGEQEDMCNAKHCIPHQRFAMTLVEQSVCSACGATSEPLPFTQMVHYVSASALTSQAALASTNGNAKTLDMFGHLLKKAGGMGDIRDCPSSCGAKIQICRTLMNRPEIVSIGIVWDSERPNLEHIMAVYATVGTTLKLRDIFQSVVDDRWAHKTQHELVGVVTYYGKHYSTFFFHTKLRVWIYFDDATVREIGPNWEQVVEKCRRGHFQPLLLLYANPNGSPVPVDSAPQKITTVTTHHSQTNSNINQYSMSNSETPSIPRKELSSNVDKVNDGSNSRRAITPSCDPNNQRGHSHTDQVDGNVDDVFDSNSSNYKRQIENIKQTSGILPNKPLLMGRTRVDSDDPVYVSKTDMRGERQRSTSCSEYNTSHLMRGSTSTSYEQPSYDKDPLKIPDSANVPRKRDSGNWSGDRNSASSSSSTSLENTYPFIIGSKNTGNNNNMSSRVPTSPQSKGPNMHSSPEYANLGIGVNLNPTINNMQQHVQPIIHQPNQGQHVQHQQQHQQNGQQQPQHNDAGYDSYSLSSNDSYPLQQSLKHNLQLQQIPEGAQQQQPGKEQATQQQNVSHSSKAVKEEQVEPSLPVESCESLCFAADHMLEEARTLEENGDLQGALKLCSQASAKTRAAMGAPYNSGQALTFAQMKHNTCVMRGRSLHRRILIQAEAAAWEGTFKMDGAPQHSRQGSRDSQRSRLSRQNSRESSAHHSRQSSRDASSGDSPGEFNAAETLVQTAEKLQTPSNTNLQKFQKSSNISSSSLTSAGKSASNSSVQNNIEIYATLPKKKGKKLPSEKLSIATPLEGTNPVGTDEVDNKKKDKKSTDKKEKSKDKKGKLSKQDDSDYSSDHSSKRSPAGKKSDGTQNNVEDVDAIVEVKDDKPVGKKQHKIRRKLLMGGLIRRKNRSMPDLREGQEDDKQKFEEPEVRSLSRPTTPSEKSMAGYLSEGHLDYSANPNLERSKLMRKSFHGSVGKGLPPPALATKVPPPIPQRTSSQLSQKGEKKSKDKKGDRRPPLPLPQGEDDSPPALPPRSYTPELAANTNNSNIKDEPQSLPYGTNQSLHQYDNINMNNSLQFSVNNTVDNSINNTNGANLTSKEKHVYSQPSIEPNPNFGKQEMSSQITVQADVHMETSKGMHSDIKQHFGQQQQQYPQNQSHQCQQNQYNENQQFNQNGSSQNGHLNQYNHTQQLNQNRPLIQPQPQNFNEQPNYNQYSSGNHDQYQQHKDQPQQYVQDNQQQQNQSQQQDASLSHQIKFNHTQGQQQISSKNETSLNCNQNQSCSSAAVQSSVAAQSTNQLHPNRAQNQSNMDAEARSQQQHSTNTNKNGPVAHSRQGSEDFPPPPPPLEEALEDLKSRGLLPPNSNSSPTTNNPSNLKSSDLTNPTNETNSNSYSNNSMVSSNSVSNTNKNVDNTEQSTADSSVNDDSSSLLAQLQQKKPQLISSQLNGNNGYHTNSMEREKSVNGKTSNISSNGGSWLQELQAKQAALKRRQSGNEIENVAETEKLEDNSSVRDLATKFENSSINEGVDEVDCAPRSSQASVSVRNVENNERKINPELFNREYTQCNSLTFPSQSGQESRLMNSNNVRPRSEFSETGILKQVSTPVLGRHGVLESNRSSESDGSKKKMKKSVTFCDQVVLVATAEDEEEDAYIPNPILERVLKSAMTNAIIGNDQNQGLSAQQRIQNTNGPNASTSSVTTSQPTPQETNTATKTNQIGQQYQQQPIPQPQLRPQQLPQQMPSPSMVQPGIRGSQPPNYRGTVAGQLTVPQAPQYRQPPPYQPPPSVNHTNFIRNGSPSTTAPNARVVPNGVPASQMVQNSNNTESGISQQRAPQSGQHQHPATTPNVSPSVVNNNINNNNTNNSGGNAINQQSMARYQPPPHPNSNIAQQQRQARMQQGQGTTQQHLHHQQQQQFAQRGPSMTRQNSNLGEQQNGQNRNQATEQPQQVMAPYQKVPYSGQQTSMPPHHPQQQQQMAHQQRGVNPVSQQSNHLNNNTRYTQPPRTSNNTSHQQQPQGYGSVGRGGVVVGQQQQQQQPSYPNTVGPYQQPPKPQNYPQQQPHSVGPGASSNHIPPSNGLPGHFAGPLDPNAIYSTVNKSAKKNSSSSQPNSNNAITSTNSSSNAAASTNISSPTTAPTTAIQPCNLCHKKAVSPPSIYCFDCNFYMSRFKPKS</sequence>
<feature type="region of interest" description="Disordered" evidence="4">
    <location>
        <begin position="1699"/>
        <end position="1718"/>
    </location>
</feature>
<feature type="region of interest" description="Disordered" evidence="4">
    <location>
        <begin position="1122"/>
        <end position="1172"/>
    </location>
</feature>
<proteinExistence type="evidence at transcript level"/>
<feature type="compositionally biased region" description="Low complexity" evidence="4">
    <location>
        <begin position="225"/>
        <end position="271"/>
    </location>
</feature>
<dbReference type="EMBL" id="IACT01003193">
    <property type="protein sequence ID" value="LAC22442.1"/>
    <property type="molecule type" value="mRNA"/>
</dbReference>
<feature type="compositionally biased region" description="Polar residues" evidence="4">
    <location>
        <begin position="2227"/>
        <end position="2243"/>
    </location>
</feature>
<protein>
    <submittedName>
        <fullName evidence="6">Inactive ubiquitin carboxyl-terminal hydrolase 54</fullName>
    </submittedName>
</protein>
<feature type="compositionally biased region" description="Polar residues" evidence="4">
    <location>
        <begin position="886"/>
        <end position="912"/>
    </location>
</feature>
<dbReference type="CDD" id="cd02257">
    <property type="entry name" value="Peptidase_C19"/>
    <property type="match status" value="1"/>
</dbReference>
<feature type="region of interest" description="Disordered" evidence="4">
    <location>
        <begin position="998"/>
        <end position="1030"/>
    </location>
</feature>
<dbReference type="InterPro" id="IPR028889">
    <property type="entry name" value="USP"/>
</dbReference>
<feature type="compositionally biased region" description="Basic and acidic residues" evidence="4">
    <location>
        <begin position="1443"/>
        <end position="1457"/>
    </location>
</feature>
<feature type="compositionally biased region" description="Low complexity" evidence="4">
    <location>
        <begin position="2401"/>
        <end position="2420"/>
    </location>
</feature>
<feature type="compositionally biased region" description="Pro residues" evidence="4">
    <location>
        <begin position="2216"/>
        <end position="2226"/>
    </location>
</feature>
<feature type="compositionally biased region" description="Low complexity" evidence="4">
    <location>
        <begin position="2135"/>
        <end position="2147"/>
    </location>
</feature>
<feature type="region of interest" description="Disordered" evidence="4">
    <location>
        <begin position="688"/>
        <end position="757"/>
    </location>
</feature>
<dbReference type="Gene3D" id="3.90.70.10">
    <property type="entry name" value="Cysteine proteinases"/>
    <property type="match status" value="1"/>
</dbReference>
<feature type="compositionally biased region" description="Pro residues" evidence="4">
    <location>
        <begin position="1419"/>
        <end position="1433"/>
    </location>
</feature>
<feature type="compositionally biased region" description="Basic and acidic residues" evidence="4">
    <location>
        <begin position="1350"/>
        <end position="1372"/>
    </location>
</feature>
<feature type="region of interest" description="Disordered" evidence="4">
    <location>
        <begin position="219"/>
        <end position="295"/>
    </location>
</feature>
<feature type="region of interest" description="Disordered" evidence="4">
    <location>
        <begin position="783"/>
        <end position="919"/>
    </location>
</feature>
<feature type="compositionally biased region" description="Polar residues" evidence="4">
    <location>
        <begin position="1737"/>
        <end position="1768"/>
    </location>
</feature>
<feature type="compositionally biased region" description="Polar residues" evidence="4">
    <location>
        <begin position="1699"/>
        <end position="1715"/>
    </location>
</feature>
<feature type="compositionally biased region" description="Polar residues" evidence="4">
    <location>
        <begin position="1878"/>
        <end position="1896"/>
    </location>
</feature>
<feature type="compositionally biased region" description="Polar residues" evidence="4">
    <location>
        <begin position="814"/>
        <end position="836"/>
    </location>
</feature>
<feature type="compositionally biased region" description="Polar residues" evidence="4">
    <location>
        <begin position="2421"/>
        <end position="2453"/>
    </location>
</feature>
<evidence type="ECO:0000256" key="3">
    <source>
        <dbReference type="ARBA" id="ARBA00022801"/>
    </source>
</evidence>
<feature type="compositionally biased region" description="Low complexity" evidence="4">
    <location>
        <begin position="1199"/>
        <end position="1217"/>
    </location>
</feature>
<feature type="compositionally biased region" description="Polar residues" evidence="4">
    <location>
        <begin position="1186"/>
        <end position="1198"/>
    </location>
</feature>
<feature type="compositionally biased region" description="Polar residues" evidence="4">
    <location>
        <begin position="719"/>
        <end position="745"/>
    </location>
</feature>
<feature type="region of interest" description="Disordered" evidence="4">
    <location>
        <begin position="2398"/>
        <end position="2574"/>
    </location>
</feature>
<evidence type="ECO:0000256" key="2">
    <source>
        <dbReference type="ARBA" id="ARBA00022786"/>
    </source>
</evidence>